<keyword evidence="1" id="KW-0067">ATP-binding</keyword>
<feature type="region of interest" description="Disordered" evidence="2">
    <location>
        <begin position="231"/>
        <end position="336"/>
    </location>
</feature>
<feature type="compositionally biased region" description="Low complexity" evidence="2">
    <location>
        <begin position="453"/>
        <end position="467"/>
    </location>
</feature>
<feature type="compositionally biased region" description="Low complexity" evidence="2">
    <location>
        <begin position="132"/>
        <end position="145"/>
    </location>
</feature>
<feature type="compositionally biased region" description="Low complexity" evidence="2">
    <location>
        <begin position="2059"/>
        <end position="2069"/>
    </location>
</feature>
<dbReference type="CDD" id="cd00139">
    <property type="entry name" value="PIPKc"/>
    <property type="match status" value="1"/>
</dbReference>
<keyword evidence="3" id="KW-0732">Signal</keyword>
<dbReference type="PANTHER" id="PTHR23086:SF8">
    <property type="entry name" value="PHOSPHATIDYLINOSITOL 5-PHOSPHATE 4-KINASE, ISOFORM A"/>
    <property type="match status" value="1"/>
</dbReference>
<feature type="compositionally biased region" description="Low complexity" evidence="2">
    <location>
        <begin position="767"/>
        <end position="777"/>
    </location>
</feature>
<feature type="region of interest" description="Disordered" evidence="2">
    <location>
        <begin position="1899"/>
        <end position="1937"/>
    </location>
</feature>
<dbReference type="PROSITE" id="PS51455">
    <property type="entry name" value="PIPK"/>
    <property type="match status" value="1"/>
</dbReference>
<organism evidence="5 6">
    <name type="scientific">Actinomortierella ambigua</name>
    <dbReference type="NCBI Taxonomy" id="1343610"/>
    <lineage>
        <taxon>Eukaryota</taxon>
        <taxon>Fungi</taxon>
        <taxon>Fungi incertae sedis</taxon>
        <taxon>Mucoromycota</taxon>
        <taxon>Mortierellomycotina</taxon>
        <taxon>Mortierellomycetes</taxon>
        <taxon>Mortierellales</taxon>
        <taxon>Mortierellaceae</taxon>
        <taxon>Actinomortierella</taxon>
    </lineage>
</organism>
<feature type="region of interest" description="Disordered" evidence="2">
    <location>
        <begin position="35"/>
        <end position="150"/>
    </location>
</feature>
<feature type="region of interest" description="Disordered" evidence="2">
    <location>
        <begin position="2059"/>
        <end position="2104"/>
    </location>
</feature>
<dbReference type="Gene3D" id="3.30.810.10">
    <property type="entry name" value="2-Layer Sandwich"/>
    <property type="match status" value="1"/>
</dbReference>
<feature type="compositionally biased region" description="Basic residues" evidence="2">
    <location>
        <begin position="55"/>
        <end position="64"/>
    </location>
</feature>
<feature type="compositionally biased region" description="Polar residues" evidence="2">
    <location>
        <begin position="290"/>
        <end position="308"/>
    </location>
</feature>
<feature type="compositionally biased region" description="Basic residues" evidence="2">
    <location>
        <begin position="1771"/>
        <end position="1786"/>
    </location>
</feature>
<keyword evidence="1" id="KW-0808">Transferase</keyword>
<dbReference type="SMART" id="SM00330">
    <property type="entry name" value="PIPKc"/>
    <property type="match status" value="1"/>
</dbReference>
<feature type="domain" description="PIPK" evidence="4">
    <location>
        <begin position="1177"/>
        <end position="2006"/>
    </location>
</feature>
<feature type="region of interest" description="Disordered" evidence="2">
    <location>
        <begin position="1737"/>
        <end position="1853"/>
    </location>
</feature>
<feature type="compositionally biased region" description="Basic and acidic residues" evidence="2">
    <location>
        <begin position="788"/>
        <end position="798"/>
    </location>
</feature>
<feature type="compositionally biased region" description="Gly residues" evidence="2">
    <location>
        <begin position="1358"/>
        <end position="1383"/>
    </location>
</feature>
<feature type="region of interest" description="Disordered" evidence="2">
    <location>
        <begin position="1023"/>
        <end position="1053"/>
    </location>
</feature>
<feature type="compositionally biased region" description="Polar residues" evidence="2">
    <location>
        <begin position="113"/>
        <end position="124"/>
    </location>
</feature>
<feature type="compositionally biased region" description="Pro residues" evidence="2">
    <location>
        <begin position="428"/>
        <end position="438"/>
    </location>
</feature>
<feature type="compositionally biased region" description="Polar residues" evidence="2">
    <location>
        <begin position="502"/>
        <end position="515"/>
    </location>
</feature>
<dbReference type="Proteomes" id="UP000807716">
    <property type="component" value="Unassembled WGS sequence"/>
</dbReference>
<feature type="compositionally biased region" description="Low complexity" evidence="2">
    <location>
        <begin position="379"/>
        <end position="413"/>
    </location>
</feature>
<feature type="compositionally biased region" description="Low complexity" evidence="2">
    <location>
        <begin position="631"/>
        <end position="646"/>
    </location>
</feature>
<dbReference type="Gene3D" id="3.30.800.10">
    <property type="entry name" value="Phosphatidylinositol Phosphate Kinase II Beta"/>
    <property type="match status" value="1"/>
</dbReference>
<feature type="compositionally biased region" description="Basic and acidic residues" evidence="2">
    <location>
        <begin position="469"/>
        <end position="483"/>
    </location>
</feature>
<feature type="compositionally biased region" description="Low complexity" evidence="2">
    <location>
        <begin position="1912"/>
        <end position="1931"/>
    </location>
</feature>
<sequence>MPALSWLWSIVTFVTGVLAGALYVQATPIRLGPVRWFDSQKPTPLSTESTPLIRRERKTSRRRAPLSPKDAGESAAGQRPKKFESSVTPVPTLASEAREDATVVALPRPSDPPQSNVQPQNHPVTTPKDQEQLQQQGQPTTHTQQAALEPESIIPIDAESRWRDHHLKRQWAESILQQTIEPSLSKHLRHSIKAVLHLTTTSPETMDMIPLNPITHPWEALMSPIVFPGQLGKVGDHSDHPQPATPLHHHHHHNGTHAPTPVAAAATHQMGRPSTIVGTSHTRPMPPTTFPTSPARYSTTLPQSSNPVPLSDTPMLAKPSQQQQQHFVEPKSVTEPTIAINRTAPKASPSLQEPPVVTTATAITTAAAITEVVSIQEQTTTTANRSSTTSSLSQRSTVEGSSEGSTRPSSSSTDAAQQELSLLGPSSPLLPPPPPLPPKDTMMVVENSKASSDPQRQRQPQKQSPQKKQQHEEQQQELEQEKDGQDDENDDAESLAAEQDFESVTTSDSPTSSNRAGLRPRHLWSKVRHVVRVPDFSFGRKRPSGAITSLYQLGNGAANGVVGAGAGSRGSGGGKVVSISDTHLPYNRNAAFSFQLESAASSTVDLTAAADIAEDSCTDASMGTSGLDGGLSMSSSSPWQQPQQQLSKLVPPPPLMTDGLYLGWPGGSQRRISTVFETPPETADNSRVGSAIDIRSPSAPLSKPPPYDTGDHEDRSLHQQQPYQHHHLFLPGISRKTSTKARAIAAETTTTIETKVSLASLNECPQSSSVSITTISSANDQETYGDSKGTEREGDGDGAEKSIIQLQIQSPTSPATVEPLPEPPRASLLSVAEGSGKDARLDDRGGGGGGSPRPQRGNTLDVPSSPVALPWITRKQRAMSVGQDLESYLSTRSPASTSTSNFLNQQGVGQGGMIERHYRQPSGQISGPPPSAGLDALKRLSRELAVSGASSAHDRSPSCPVSPRNSVVDVGAPLWPPPKEDEGSAPPPPQNHRKDASSSYPLPNLPSKEERRLSALSFGGYFSSYGSGTSGPTPPQNQQQQQQQQSASWQSGSRMIPSLSSLALPSLSSFSPPKSDTLQSGALGLARSTTTGRISDATIHQEGRPPVQHGIYDAGAASMSSGTGAGGGSGAPLLARKLPPPLRISGSGLHGHISAPSPILPPTSSSFAFGGHGQHLHQPHQHHQHHNGVGGVNNKMMTPMMMVSMMLSNRQMIPRLPISLDKYYYGVDQVHEWRIPSYGRVRFIDHAPQVFRVIRQRFGYELSDLDEALAEPFTVMTTPGKSDAIFFASHNNGRFLLKTLRGAEPENLKQLLPDYVEHLQKHPNTLLPRYLGMFTFERLGGLGKSTAVAQDGDTMDHGGSGAVGAGGMGTGGPGVGAGAGAGVGAASTSHHQRGTSHRRPEPASTSHSTAKHLHMNGTLLTGLGRDDCLPSKVIVVVIANVFDTSSVVHERYDFKGSNVGRRTLSDFPPPPPPPAAAATTTTTTTTTNPAATMDPTMIARANHDTTLASDAGPSRRWSTHSATGPTMAAPAPVDNASNQARADISHLTLKEVDFQNRVMAGETQRIHLGPFMRQELLRQLEEDTLLLRKHGFMDYSMLVGIHIVPKKQPDPVVEAPPETCDDTLPQEGPDALGEQAREKDDTGSLHTAESDDGEDEEEEEEEDEDEEEPAGDPENDPPTALVTLLETLQAHLHTSYEYLTHTQQTAQEKVAEFWNAHKDLPWVQDLMSNAEATREWLQETSEKKKNKKSSKKKVIDGSSPGMDGQEEQHRGSGKGKKSHRRSRRHATQQQQQQIEEGGEGFQTPSTSRTGTLRKHVGGRSNQFSTVRAHGSPWPVNEEEGEEEEEAATDKEPDQIKLASALAAAMTMANDAERQISDPTEGETKGPAATASTLAHDLAPEVSGAPPMSGAAPSTLPQTRLPPLQQSQQQRPIWSSGVPGMDFPDGTEVIYFFGLIDILQKYNLVKWLERNIKGANVRLLGSSPPNVGIIGGGRGGGGGAPPQPSAFHHLKEPSATGISGLWGGGGGGHHDTNHTGLGSLSRLLPSASASESSLPLALAGAAGGASSSPMHGGGLSRSTSRTALGASAAPPHHQYHHSRRTTGNLSTATQTSFMSEKDEGNGGGGGSTRIPASSDMVMAETVTATTAAPVYPHPHPLGTPVVQPPTPTVASPYPHAAPFSQQWEVSVEEPGRYAERLVDYIRGATL</sequence>
<reference evidence="5" key="1">
    <citation type="journal article" date="2020" name="Fungal Divers.">
        <title>Resolving the Mortierellaceae phylogeny through synthesis of multi-gene phylogenetics and phylogenomics.</title>
        <authorList>
            <person name="Vandepol N."/>
            <person name="Liber J."/>
            <person name="Desiro A."/>
            <person name="Na H."/>
            <person name="Kennedy M."/>
            <person name="Barry K."/>
            <person name="Grigoriev I.V."/>
            <person name="Miller A.N."/>
            <person name="O'Donnell K."/>
            <person name="Stajich J.E."/>
            <person name="Bonito G."/>
        </authorList>
    </citation>
    <scope>NUCLEOTIDE SEQUENCE</scope>
    <source>
        <strain evidence="5">BC1065</strain>
    </source>
</reference>
<accession>A0A9P6U4F3</accession>
<dbReference type="GO" id="GO:0005524">
    <property type="term" value="F:ATP binding"/>
    <property type="evidence" value="ECO:0007669"/>
    <property type="project" value="UniProtKB-UniRule"/>
</dbReference>
<name>A0A9P6U4F3_9FUNG</name>
<evidence type="ECO:0000313" key="6">
    <source>
        <dbReference type="Proteomes" id="UP000807716"/>
    </source>
</evidence>
<feature type="chain" id="PRO_5040410035" evidence="3">
    <location>
        <begin position="20"/>
        <end position="2205"/>
    </location>
</feature>
<feature type="region of interest" description="Disordered" evidence="2">
    <location>
        <begin position="810"/>
        <end position="866"/>
    </location>
</feature>
<evidence type="ECO:0000256" key="3">
    <source>
        <dbReference type="SAM" id="SignalP"/>
    </source>
</evidence>
<feature type="compositionally biased region" description="Polar residues" evidence="2">
    <location>
        <begin position="40"/>
        <end position="50"/>
    </location>
</feature>
<feature type="compositionally biased region" description="Acidic residues" evidence="2">
    <location>
        <begin position="1650"/>
        <end position="1675"/>
    </location>
</feature>
<dbReference type="OrthoDB" id="20783at2759"/>
<comment type="caution">
    <text evidence="5">The sequence shown here is derived from an EMBL/GenBank/DDBJ whole genome shotgun (WGS) entry which is preliminary data.</text>
</comment>
<feature type="region of interest" description="Disordered" evidence="2">
    <location>
        <begin position="1458"/>
        <end position="1536"/>
    </location>
</feature>
<evidence type="ECO:0000256" key="1">
    <source>
        <dbReference type="PROSITE-ProRule" id="PRU00781"/>
    </source>
</evidence>
<evidence type="ECO:0000256" key="2">
    <source>
        <dbReference type="SAM" id="MobiDB-lite"/>
    </source>
</evidence>
<feature type="compositionally biased region" description="Low complexity" evidence="2">
    <location>
        <begin position="1476"/>
        <end position="1492"/>
    </location>
</feature>
<feature type="region of interest" description="Disordered" evidence="2">
    <location>
        <begin position="2016"/>
        <end position="2036"/>
    </location>
</feature>
<dbReference type="InterPro" id="IPR002498">
    <property type="entry name" value="PInositol-4-P-4/5-kinase_core"/>
</dbReference>
<evidence type="ECO:0000313" key="5">
    <source>
        <dbReference type="EMBL" id="KAG0258699.1"/>
    </source>
</evidence>
<feature type="region of interest" description="Disordered" evidence="2">
    <location>
        <begin position="1609"/>
        <end position="1679"/>
    </location>
</feature>
<keyword evidence="6" id="KW-1185">Reference proteome</keyword>
<dbReference type="Pfam" id="PF01504">
    <property type="entry name" value="PIP5K"/>
    <property type="match status" value="2"/>
</dbReference>
<keyword evidence="1" id="KW-0547">Nucleotide-binding</keyword>
<dbReference type="GO" id="GO:0016308">
    <property type="term" value="F:1-phosphatidylinositol-4-phosphate 5-kinase activity"/>
    <property type="evidence" value="ECO:0007669"/>
    <property type="project" value="TreeGrafter"/>
</dbReference>
<feature type="compositionally biased region" description="Acidic residues" evidence="2">
    <location>
        <begin position="484"/>
        <end position="493"/>
    </location>
</feature>
<proteinExistence type="predicted"/>
<feature type="compositionally biased region" description="Low complexity" evidence="2">
    <location>
        <begin position="256"/>
        <end position="268"/>
    </location>
</feature>
<dbReference type="PANTHER" id="PTHR23086">
    <property type="entry name" value="PHOSPHATIDYLINOSITOL-4-PHOSPHATE 5-KINASE"/>
    <property type="match status" value="1"/>
</dbReference>
<feature type="signal peptide" evidence="3">
    <location>
        <begin position="1"/>
        <end position="19"/>
    </location>
</feature>
<dbReference type="GO" id="GO:0005886">
    <property type="term" value="C:plasma membrane"/>
    <property type="evidence" value="ECO:0007669"/>
    <property type="project" value="TreeGrafter"/>
</dbReference>
<feature type="compositionally biased region" description="Acidic residues" evidence="2">
    <location>
        <begin position="1836"/>
        <end position="1846"/>
    </location>
</feature>
<evidence type="ECO:0000259" key="4">
    <source>
        <dbReference type="PROSITE" id="PS51455"/>
    </source>
</evidence>
<dbReference type="GO" id="GO:0046854">
    <property type="term" value="P:phosphatidylinositol phosphate biosynthetic process"/>
    <property type="evidence" value="ECO:0007669"/>
    <property type="project" value="TreeGrafter"/>
</dbReference>
<feature type="region of interest" description="Disordered" evidence="2">
    <location>
        <begin position="1350"/>
        <end position="1413"/>
    </location>
</feature>
<dbReference type="SUPFAM" id="SSF56104">
    <property type="entry name" value="SAICAR synthase-like"/>
    <property type="match status" value="3"/>
</dbReference>
<dbReference type="EMBL" id="JAAAJB010000313">
    <property type="protein sequence ID" value="KAG0258699.1"/>
    <property type="molecule type" value="Genomic_DNA"/>
</dbReference>
<feature type="region of interest" description="Disordered" evidence="2">
    <location>
        <begin position="764"/>
        <end position="798"/>
    </location>
</feature>
<keyword evidence="1" id="KW-0418">Kinase</keyword>
<feature type="region of interest" description="Disordered" evidence="2">
    <location>
        <begin position="618"/>
        <end position="646"/>
    </location>
</feature>
<feature type="region of interest" description="Disordered" evidence="2">
    <location>
        <begin position="378"/>
        <end position="520"/>
    </location>
</feature>
<feature type="region of interest" description="Disordered" evidence="2">
    <location>
        <begin position="677"/>
        <end position="719"/>
    </location>
</feature>
<feature type="compositionally biased region" description="Basic and acidic residues" evidence="2">
    <location>
        <begin position="835"/>
        <end position="845"/>
    </location>
</feature>
<protein>
    <submittedName>
        <fullName evidence="5">Phosphatidylinositol 5-phosphate 4-kinase type-2 alpha</fullName>
    </submittedName>
</protein>
<gene>
    <name evidence="5" type="primary">PIP4K2A</name>
    <name evidence="5" type="ORF">DFQ27_004500</name>
</gene>
<dbReference type="InterPro" id="IPR023610">
    <property type="entry name" value="PInositol-4/5-P-5/4-kinase"/>
</dbReference>
<feature type="region of interest" description="Disordered" evidence="2">
    <location>
        <begin position="919"/>
        <end position="1006"/>
    </location>
</feature>
<dbReference type="InterPro" id="IPR027483">
    <property type="entry name" value="PInositol-4-P-4/5-kinase_C_sf"/>
</dbReference>
<dbReference type="InterPro" id="IPR027484">
    <property type="entry name" value="PInositol-4-P-5-kinase_N"/>
</dbReference>